<organism evidence="1 2">
    <name type="scientific">Microbulbifer bruguierae</name>
    <dbReference type="NCBI Taxonomy" id="3029061"/>
    <lineage>
        <taxon>Bacteria</taxon>
        <taxon>Pseudomonadati</taxon>
        <taxon>Pseudomonadota</taxon>
        <taxon>Gammaproteobacteria</taxon>
        <taxon>Cellvibrionales</taxon>
        <taxon>Microbulbiferaceae</taxon>
        <taxon>Microbulbifer</taxon>
    </lineage>
</organism>
<evidence type="ECO:0000313" key="1">
    <source>
        <dbReference type="EMBL" id="WGL16806.1"/>
    </source>
</evidence>
<name>A0ABY8ND17_9GAMM</name>
<sequence>MTLRDDTFDTNTVTRKQVGERLLVGKFWDSRKNIVHIQFKGESRNGSLSPHNDLKGMGLWNHRSSESRIFPSGLKSMTENLNPGLGYIGKVPLSDIDKPIAQFDT</sequence>
<dbReference type="EMBL" id="CP118605">
    <property type="protein sequence ID" value="WGL16806.1"/>
    <property type="molecule type" value="Genomic_DNA"/>
</dbReference>
<proteinExistence type="predicted"/>
<gene>
    <name evidence="1" type="ORF">PVT68_00560</name>
</gene>
<protein>
    <submittedName>
        <fullName evidence="1">Uncharacterized protein</fullName>
    </submittedName>
</protein>
<reference evidence="1 2" key="1">
    <citation type="submission" date="2023-02" db="EMBL/GenBank/DDBJ databases">
        <title>Description and genomic characterization of Microbulbifer bruguierae sp. nov., isolated from the sediment of mangrove plant Bruguiera sexangula.</title>
        <authorList>
            <person name="Long M."/>
        </authorList>
    </citation>
    <scope>NUCLEOTIDE SEQUENCE [LARGE SCALE GENOMIC DNA]</scope>
    <source>
        <strain evidence="1 2">H12</strain>
    </source>
</reference>
<accession>A0ABY8ND17</accession>
<dbReference type="RefSeq" id="WP_280320626.1">
    <property type="nucleotide sequence ID" value="NZ_CP118605.1"/>
</dbReference>
<evidence type="ECO:0000313" key="2">
    <source>
        <dbReference type="Proteomes" id="UP001236500"/>
    </source>
</evidence>
<keyword evidence="2" id="KW-1185">Reference proteome</keyword>
<dbReference type="Proteomes" id="UP001236500">
    <property type="component" value="Chromosome"/>
</dbReference>